<dbReference type="eggNOG" id="KOG1546">
    <property type="taxonomic scope" value="Eukaryota"/>
</dbReference>
<dbReference type="KEGG" id="ehx:EMIHUDRAFT_440238"/>
<proteinExistence type="inferred from homology"/>
<sequence length="338" mass="36818">MTDQSAAGPTTNFNYLKTGAGKTERKALCICCSYPGTQLALPGCVRDQAAMVDMLPKQGYDVTFLTDGDNYHEKPTKANIVREMKKLCAWLSEKEGRQGWISYSGHGAQVPDDEIQKVGYSEEKDGMDEAMVNIDYQSVGLLTDDELKEVLVFSKGSSLMVFMDCCHSGTILDLPYRLTHEATGPAYDVIPDCGTIFCVSAALDEQCAYETSEGGVCTRAFLGAYRKGQPPGQMLQKMRAYAQAKKMPQQITMNSNRPFTDADGSFIDADPASGICESLLNCLTGETSATRSIEIGNKQDKGQIPPSKPCTAAGKILPQPTKDYVKSIREKNGYVAQL</sequence>
<dbReference type="GO" id="GO:0005737">
    <property type="term" value="C:cytoplasm"/>
    <property type="evidence" value="ECO:0007669"/>
    <property type="project" value="TreeGrafter"/>
</dbReference>
<dbReference type="STRING" id="2903.R1FQT6"/>
<dbReference type="PANTHER" id="PTHR48104">
    <property type="entry name" value="METACASPASE-4"/>
    <property type="match status" value="1"/>
</dbReference>
<dbReference type="GO" id="GO:0004197">
    <property type="term" value="F:cysteine-type endopeptidase activity"/>
    <property type="evidence" value="ECO:0007669"/>
    <property type="project" value="InterPro"/>
</dbReference>
<dbReference type="Pfam" id="PF00656">
    <property type="entry name" value="Peptidase_C14"/>
    <property type="match status" value="1"/>
</dbReference>
<reference evidence="4" key="1">
    <citation type="journal article" date="2013" name="Nature">
        <title>Pan genome of the phytoplankton Emiliania underpins its global distribution.</title>
        <authorList>
            <person name="Read B.A."/>
            <person name="Kegel J."/>
            <person name="Klute M.J."/>
            <person name="Kuo A."/>
            <person name="Lefebvre S.C."/>
            <person name="Maumus F."/>
            <person name="Mayer C."/>
            <person name="Miller J."/>
            <person name="Monier A."/>
            <person name="Salamov A."/>
            <person name="Young J."/>
            <person name="Aguilar M."/>
            <person name="Claverie J.M."/>
            <person name="Frickenhaus S."/>
            <person name="Gonzalez K."/>
            <person name="Herman E.K."/>
            <person name="Lin Y.C."/>
            <person name="Napier J."/>
            <person name="Ogata H."/>
            <person name="Sarno A.F."/>
            <person name="Shmutz J."/>
            <person name="Schroeder D."/>
            <person name="de Vargas C."/>
            <person name="Verret F."/>
            <person name="von Dassow P."/>
            <person name="Valentin K."/>
            <person name="Van de Peer Y."/>
            <person name="Wheeler G."/>
            <person name="Dacks J.B."/>
            <person name="Delwiche C.F."/>
            <person name="Dyhrman S.T."/>
            <person name="Glockner G."/>
            <person name="John U."/>
            <person name="Richards T."/>
            <person name="Worden A.Z."/>
            <person name="Zhang X."/>
            <person name="Grigoriev I.V."/>
            <person name="Allen A.E."/>
            <person name="Bidle K."/>
            <person name="Borodovsky M."/>
            <person name="Bowler C."/>
            <person name="Brownlee C."/>
            <person name="Cock J.M."/>
            <person name="Elias M."/>
            <person name="Gladyshev V.N."/>
            <person name="Groth M."/>
            <person name="Guda C."/>
            <person name="Hadaegh A."/>
            <person name="Iglesias-Rodriguez M.D."/>
            <person name="Jenkins J."/>
            <person name="Jones B.M."/>
            <person name="Lawson T."/>
            <person name="Leese F."/>
            <person name="Lindquist E."/>
            <person name="Lobanov A."/>
            <person name="Lomsadze A."/>
            <person name="Malik S.B."/>
            <person name="Marsh M.E."/>
            <person name="Mackinder L."/>
            <person name="Mock T."/>
            <person name="Mueller-Roeber B."/>
            <person name="Pagarete A."/>
            <person name="Parker M."/>
            <person name="Probert I."/>
            <person name="Quesneville H."/>
            <person name="Raines C."/>
            <person name="Rensing S.A."/>
            <person name="Riano-Pachon D.M."/>
            <person name="Richier S."/>
            <person name="Rokitta S."/>
            <person name="Shiraiwa Y."/>
            <person name="Soanes D.M."/>
            <person name="van der Giezen M."/>
            <person name="Wahlund T.M."/>
            <person name="Williams B."/>
            <person name="Wilson W."/>
            <person name="Wolfe G."/>
            <person name="Wurch L.L."/>
        </authorList>
    </citation>
    <scope>NUCLEOTIDE SEQUENCE</scope>
</reference>
<dbReference type="SUPFAM" id="SSF52129">
    <property type="entry name" value="Caspase-like"/>
    <property type="match status" value="1"/>
</dbReference>
<dbReference type="GeneID" id="17283241"/>
<dbReference type="AlphaFoldDB" id="A0A0D3KQD6"/>
<dbReference type="RefSeq" id="XP_005790400.1">
    <property type="nucleotide sequence ID" value="XM_005790343.1"/>
</dbReference>
<dbReference type="PaxDb" id="2903-EOD37971"/>
<dbReference type="PANTHER" id="PTHR48104:SF30">
    <property type="entry name" value="METACASPASE-1"/>
    <property type="match status" value="1"/>
</dbReference>
<dbReference type="Proteomes" id="UP000013827">
    <property type="component" value="Unassembled WGS sequence"/>
</dbReference>
<dbReference type="HOGENOM" id="CLU_736593_0_0_1"/>
<dbReference type="GO" id="GO:0006508">
    <property type="term" value="P:proteolysis"/>
    <property type="evidence" value="ECO:0007669"/>
    <property type="project" value="InterPro"/>
</dbReference>
<reference evidence="3" key="2">
    <citation type="submission" date="2024-10" db="UniProtKB">
        <authorList>
            <consortium name="EnsemblProtists"/>
        </authorList>
    </citation>
    <scope>IDENTIFICATION</scope>
</reference>
<evidence type="ECO:0000313" key="3">
    <source>
        <dbReference type="EnsemblProtists" id="EOD37971"/>
    </source>
</evidence>
<dbReference type="EnsemblProtists" id="EOD37971">
    <property type="protein sequence ID" value="EOD37971"/>
    <property type="gene ID" value="EMIHUDRAFT_440238"/>
</dbReference>
<evidence type="ECO:0000259" key="2">
    <source>
        <dbReference type="Pfam" id="PF00656"/>
    </source>
</evidence>
<organism evidence="3 4">
    <name type="scientific">Emiliania huxleyi (strain CCMP1516)</name>
    <dbReference type="NCBI Taxonomy" id="280463"/>
    <lineage>
        <taxon>Eukaryota</taxon>
        <taxon>Haptista</taxon>
        <taxon>Haptophyta</taxon>
        <taxon>Prymnesiophyceae</taxon>
        <taxon>Isochrysidales</taxon>
        <taxon>Noelaerhabdaceae</taxon>
        <taxon>Emiliania</taxon>
    </lineage>
</organism>
<feature type="domain" description="Peptidase C14 caspase" evidence="2">
    <location>
        <begin position="25"/>
        <end position="251"/>
    </location>
</feature>
<dbReference type="InterPro" id="IPR011600">
    <property type="entry name" value="Pept_C14_caspase"/>
</dbReference>
<protein>
    <recommendedName>
        <fullName evidence="2">Peptidase C14 caspase domain-containing protein</fullName>
    </recommendedName>
</protein>
<dbReference type="InterPro" id="IPR029030">
    <property type="entry name" value="Caspase-like_dom_sf"/>
</dbReference>
<evidence type="ECO:0000256" key="1">
    <source>
        <dbReference type="ARBA" id="ARBA00009005"/>
    </source>
</evidence>
<dbReference type="InterPro" id="IPR050452">
    <property type="entry name" value="Metacaspase"/>
</dbReference>
<keyword evidence="4" id="KW-1185">Reference proteome</keyword>
<comment type="similarity">
    <text evidence="1">Belongs to the peptidase C14B family.</text>
</comment>
<accession>A0A0D3KQD6</accession>
<dbReference type="Gene3D" id="3.40.50.12660">
    <property type="match status" value="1"/>
</dbReference>
<evidence type="ECO:0000313" key="4">
    <source>
        <dbReference type="Proteomes" id="UP000013827"/>
    </source>
</evidence>
<name>A0A0D3KQD6_EMIH1</name>